<dbReference type="PROSITE" id="PS01095">
    <property type="entry name" value="GH18_1"/>
    <property type="match status" value="1"/>
</dbReference>
<keyword evidence="17" id="KW-0624">Polysaccharide degradation</keyword>
<keyword evidence="11" id="KW-0146">Chitin degradation</keyword>
<keyword evidence="7" id="KW-0336">GPI-anchor</keyword>
<evidence type="ECO:0000256" key="3">
    <source>
        <dbReference type="ARBA" id="ARBA00004613"/>
    </source>
</evidence>
<evidence type="ECO:0000256" key="11">
    <source>
        <dbReference type="ARBA" id="ARBA00023024"/>
    </source>
</evidence>
<evidence type="ECO:0000256" key="13">
    <source>
        <dbReference type="ARBA" id="ARBA00023180"/>
    </source>
</evidence>
<evidence type="ECO:0000259" key="22">
    <source>
        <dbReference type="PROSITE" id="PS51910"/>
    </source>
</evidence>
<dbReference type="Pfam" id="PF00704">
    <property type="entry name" value="Glyco_hydro_18"/>
    <property type="match status" value="1"/>
</dbReference>
<dbReference type="GO" id="GO:0000272">
    <property type="term" value="P:polysaccharide catabolic process"/>
    <property type="evidence" value="ECO:0007669"/>
    <property type="project" value="UniProtKB-KW"/>
</dbReference>
<dbReference type="EC" id="3.2.1.14" evidence="4"/>
<evidence type="ECO:0000256" key="2">
    <source>
        <dbReference type="ARBA" id="ARBA00004609"/>
    </source>
</evidence>
<evidence type="ECO:0000256" key="4">
    <source>
        <dbReference type="ARBA" id="ARBA00012729"/>
    </source>
</evidence>
<dbReference type="AlphaFoldDB" id="A0A4Q4TQB9"/>
<keyword evidence="9 21" id="KW-0732">Signal</keyword>
<evidence type="ECO:0000256" key="20">
    <source>
        <dbReference type="SAM" id="MobiDB-lite"/>
    </source>
</evidence>
<keyword evidence="13" id="KW-0325">Glycoprotein</keyword>
<dbReference type="GO" id="GO:0008061">
    <property type="term" value="F:chitin binding"/>
    <property type="evidence" value="ECO:0007669"/>
    <property type="project" value="UniProtKB-KW"/>
</dbReference>
<dbReference type="SUPFAM" id="SSF51445">
    <property type="entry name" value="(Trans)glycosidases"/>
    <property type="match status" value="1"/>
</dbReference>
<feature type="compositionally biased region" description="Polar residues" evidence="20">
    <location>
        <begin position="717"/>
        <end position="733"/>
    </location>
</feature>
<evidence type="ECO:0000256" key="5">
    <source>
        <dbReference type="ARBA" id="ARBA00022475"/>
    </source>
</evidence>
<accession>A0A4Q4TQB9</accession>
<evidence type="ECO:0000256" key="9">
    <source>
        <dbReference type="ARBA" id="ARBA00022729"/>
    </source>
</evidence>
<dbReference type="OrthoDB" id="6020543at2759"/>
<reference evidence="23 24" key="1">
    <citation type="submission" date="2018-06" db="EMBL/GenBank/DDBJ databases">
        <title>Complete Genomes of Monosporascus.</title>
        <authorList>
            <person name="Robinson A.J."/>
            <person name="Natvig D.O."/>
        </authorList>
    </citation>
    <scope>NUCLEOTIDE SEQUENCE [LARGE SCALE GENOMIC DNA]</scope>
    <source>
        <strain evidence="23 24">CBS 110550</strain>
    </source>
</reference>
<dbReference type="PANTHER" id="PTHR45708:SF47">
    <property type="entry name" value="ENDOCHITINASE A"/>
    <property type="match status" value="1"/>
</dbReference>
<evidence type="ECO:0000313" key="23">
    <source>
        <dbReference type="EMBL" id="RYP08832.1"/>
    </source>
</evidence>
<feature type="compositionally biased region" description="Low complexity" evidence="20">
    <location>
        <begin position="346"/>
        <end position="425"/>
    </location>
</feature>
<dbReference type="Proteomes" id="UP000293360">
    <property type="component" value="Unassembled WGS sequence"/>
</dbReference>
<evidence type="ECO:0000256" key="12">
    <source>
        <dbReference type="ARBA" id="ARBA00023136"/>
    </source>
</evidence>
<feature type="region of interest" description="Disordered" evidence="20">
    <location>
        <begin position="476"/>
        <end position="496"/>
    </location>
</feature>
<sequence>MYPKTTLVLAALSAVPALATFQKDYRLNTYWGQNGVGDTLAEYCASDSIDYVTLAFVNKSPEHANGYPGTNFAAHCAAGVYYNNGKKTELLKDCSFIKEDIKTCQALGKKVLLSIGGEYSSANDYSISSVVKGRQFADFMFDAFGPFKEGYTGPRPFDMSETDHVCLDGFDFDIETKFANQQPYVKMVERLRERITASGENMILTAAPQCPLADQWFQMKTIITQARFDKIWIQFYNNQGCEAINNVGFNYEAWEAFLQTTNNKDAEIFIGLPGSPEAAGSGYIDRKRAKEVICKAKKSKAFGGVMLWDAYLASKNVEGGKTYYDSIAKILECGCPGEVCPPPPTTTTTSVSTSSTSTSSRATTSSQTTVTTTSSDASTTSSSISSTASSTTVSSQTMTSSQESLTTTSSDTSTSFSATSTSSATVCDGKDCEGSTSSSVTMSATSSSVSATTTSSSASSDITTSSQVSLTTISSATSTTYAPSESVTSASSSLATPTSSSAVVSETVSNSNSVTASSSGSASETLSSATTSVTPTITASSDVEYTTSTHMTTVTYTVTSCAPTVTDCPGKGAVVTEEIPLYTTVCPVTKTETETGKPSTESEPPMTTSTIYSTRVETMTKCPPSVTDCPVGSVTTKTVAVGTTVCPVTETKTEHSTAAEYPVTTPIPGKPTDNIYVHSPVISISATTITTSHPFNVKTVITDKYPTTPYPTGDDVPSNSPAESTTYPVESPVPTTVSTITMPIYPTGGPGNNNNGTISSSTGTGFAPVPTYPVTTPPSHSGIGYPPPPPPVPTDIATAGSARNAALSLGGLVFAVALAL</sequence>
<evidence type="ECO:0000256" key="7">
    <source>
        <dbReference type="ARBA" id="ARBA00022622"/>
    </source>
</evidence>
<keyword evidence="14" id="KW-0119">Carbohydrate metabolism</keyword>
<dbReference type="STRING" id="155417.A0A4Q4TQB9"/>
<dbReference type="InterPro" id="IPR045321">
    <property type="entry name" value="Cts1-like"/>
</dbReference>
<dbReference type="PROSITE" id="PS51910">
    <property type="entry name" value="GH18_2"/>
    <property type="match status" value="1"/>
</dbReference>
<keyword evidence="10 19" id="KW-0378">Hydrolase</keyword>
<keyword evidence="15" id="KW-0449">Lipoprotein</keyword>
<dbReference type="CDD" id="cd02877">
    <property type="entry name" value="GH18_hevamine_XipI_class_III"/>
    <property type="match status" value="1"/>
</dbReference>
<dbReference type="InterPro" id="IPR001579">
    <property type="entry name" value="Glyco_hydro_18_chit_AS"/>
</dbReference>
<keyword evidence="5" id="KW-1003">Cell membrane</keyword>
<evidence type="ECO:0000256" key="18">
    <source>
        <dbReference type="ARBA" id="ARBA00025727"/>
    </source>
</evidence>
<dbReference type="GO" id="GO:0008843">
    <property type="term" value="F:endochitinase activity"/>
    <property type="evidence" value="ECO:0007669"/>
    <property type="project" value="UniProtKB-EC"/>
</dbReference>
<evidence type="ECO:0000256" key="8">
    <source>
        <dbReference type="ARBA" id="ARBA00022669"/>
    </source>
</evidence>
<evidence type="ECO:0000313" key="24">
    <source>
        <dbReference type="Proteomes" id="UP000293360"/>
    </source>
</evidence>
<gene>
    <name evidence="23" type="ORF">DL764_001629</name>
</gene>
<feature type="region of interest" description="Disordered" evidence="20">
    <location>
        <begin position="708"/>
        <end position="733"/>
    </location>
</feature>
<feature type="signal peptide" evidence="21">
    <location>
        <begin position="1"/>
        <end position="19"/>
    </location>
</feature>
<keyword evidence="8" id="KW-0147">Chitin-binding</keyword>
<dbReference type="InterPro" id="IPR050542">
    <property type="entry name" value="Glycosyl_Hydrlase18_Chitinase"/>
</dbReference>
<evidence type="ECO:0000256" key="16">
    <source>
        <dbReference type="ARBA" id="ARBA00023295"/>
    </source>
</evidence>
<dbReference type="GO" id="GO:0005576">
    <property type="term" value="C:extracellular region"/>
    <property type="evidence" value="ECO:0007669"/>
    <property type="project" value="UniProtKB-SubCell"/>
</dbReference>
<organism evidence="23 24">
    <name type="scientific">Monosporascus ibericus</name>
    <dbReference type="NCBI Taxonomy" id="155417"/>
    <lineage>
        <taxon>Eukaryota</taxon>
        <taxon>Fungi</taxon>
        <taxon>Dikarya</taxon>
        <taxon>Ascomycota</taxon>
        <taxon>Pezizomycotina</taxon>
        <taxon>Sordariomycetes</taxon>
        <taxon>Xylariomycetidae</taxon>
        <taxon>Xylariales</taxon>
        <taxon>Xylariales incertae sedis</taxon>
        <taxon>Monosporascus</taxon>
    </lineage>
</organism>
<dbReference type="InterPro" id="IPR017853">
    <property type="entry name" value="GH"/>
</dbReference>
<comment type="similarity">
    <text evidence="18">Belongs to the glycosyl hydrolase 18 family. Chitinase class III subfamily.</text>
</comment>
<comment type="catalytic activity">
    <reaction evidence="1">
        <text>Random endo-hydrolysis of N-acetyl-beta-D-glucosaminide (1-&gt;4)-beta-linkages in chitin and chitodextrins.</text>
        <dbReference type="EC" id="3.2.1.14"/>
    </reaction>
</comment>
<dbReference type="Gene3D" id="3.20.20.80">
    <property type="entry name" value="Glycosidases"/>
    <property type="match status" value="1"/>
</dbReference>
<name>A0A4Q4TQB9_9PEZI</name>
<dbReference type="GO" id="GO:0098552">
    <property type="term" value="C:side of membrane"/>
    <property type="evidence" value="ECO:0007669"/>
    <property type="project" value="UniProtKB-KW"/>
</dbReference>
<feature type="compositionally biased region" description="Low complexity" evidence="20">
    <location>
        <begin position="435"/>
        <end position="461"/>
    </location>
</feature>
<evidence type="ECO:0000256" key="21">
    <source>
        <dbReference type="SAM" id="SignalP"/>
    </source>
</evidence>
<protein>
    <recommendedName>
        <fullName evidence="4">chitinase</fullName>
        <ecNumber evidence="4">3.2.1.14</ecNumber>
    </recommendedName>
</protein>
<evidence type="ECO:0000256" key="17">
    <source>
        <dbReference type="ARBA" id="ARBA00023326"/>
    </source>
</evidence>
<feature type="domain" description="GH18" evidence="22">
    <location>
        <begin position="25"/>
        <end position="334"/>
    </location>
</feature>
<proteinExistence type="inferred from homology"/>
<feature type="chain" id="PRO_5020201494" description="chitinase" evidence="21">
    <location>
        <begin position="20"/>
        <end position="820"/>
    </location>
</feature>
<comment type="subcellular location">
    <subcellularLocation>
        <location evidence="2">Cell membrane</location>
        <topology evidence="2">Lipid-anchor</topology>
        <topology evidence="2">GPI-anchor</topology>
    </subcellularLocation>
    <subcellularLocation>
        <location evidence="3">Secreted</location>
    </subcellularLocation>
</comment>
<evidence type="ECO:0000256" key="1">
    <source>
        <dbReference type="ARBA" id="ARBA00000822"/>
    </source>
</evidence>
<evidence type="ECO:0000256" key="14">
    <source>
        <dbReference type="ARBA" id="ARBA00023277"/>
    </source>
</evidence>
<dbReference type="EMBL" id="QJNU01000054">
    <property type="protein sequence ID" value="RYP08832.1"/>
    <property type="molecule type" value="Genomic_DNA"/>
</dbReference>
<dbReference type="GO" id="GO:0005886">
    <property type="term" value="C:plasma membrane"/>
    <property type="evidence" value="ECO:0007669"/>
    <property type="project" value="UniProtKB-SubCell"/>
</dbReference>
<feature type="region of interest" description="Disordered" evidence="20">
    <location>
        <begin position="512"/>
        <end position="534"/>
    </location>
</feature>
<evidence type="ECO:0000256" key="10">
    <source>
        <dbReference type="ARBA" id="ARBA00022801"/>
    </source>
</evidence>
<keyword evidence="16 19" id="KW-0326">Glycosidase</keyword>
<keyword evidence="24" id="KW-1185">Reference proteome</keyword>
<feature type="region of interest" description="Disordered" evidence="20">
    <location>
        <begin position="344"/>
        <end position="461"/>
    </location>
</feature>
<keyword evidence="12" id="KW-0472">Membrane</keyword>
<evidence type="ECO:0000256" key="6">
    <source>
        <dbReference type="ARBA" id="ARBA00022525"/>
    </source>
</evidence>
<keyword evidence="6" id="KW-0964">Secreted</keyword>
<evidence type="ECO:0000256" key="15">
    <source>
        <dbReference type="ARBA" id="ARBA00023288"/>
    </source>
</evidence>
<dbReference type="GO" id="GO:0006032">
    <property type="term" value="P:chitin catabolic process"/>
    <property type="evidence" value="ECO:0007669"/>
    <property type="project" value="UniProtKB-KW"/>
</dbReference>
<evidence type="ECO:0000256" key="19">
    <source>
        <dbReference type="RuleBase" id="RU000489"/>
    </source>
</evidence>
<dbReference type="PANTHER" id="PTHR45708">
    <property type="entry name" value="ENDOCHITINASE"/>
    <property type="match status" value="1"/>
</dbReference>
<dbReference type="InterPro" id="IPR001223">
    <property type="entry name" value="Glyco_hydro18_cat"/>
</dbReference>
<comment type="caution">
    <text evidence="23">The sequence shown here is derived from an EMBL/GenBank/DDBJ whole genome shotgun (WGS) entry which is preliminary data.</text>
</comment>